<comment type="caution">
    <text evidence="4">The sequence shown here is derived from an EMBL/GenBank/DDBJ whole genome shotgun (WGS) entry which is preliminary data.</text>
</comment>
<evidence type="ECO:0000313" key="5">
    <source>
        <dbReference type="Proteomes" id="UP001338137"/>
    </source>
</evidence>
<feature type="domain" description="Baseplate J-like C-terminal" evidence="3">
    <location>
        <begin position="271"/>
        <end position="352"/>
    </location>
</feature>
<dbReference type="InterPro" id="IPR058530">
    <property type="entry name" value="Baseplate_J-like_C"/>
</dbReference>
<evidence type="ECO:0000313" key="4">
    <source>
        <dbReference type="EMBL" id="MEC0231280.1"/>
    </source>
</evidence>
<gene>
    <name evidence="4" type="ORF">P4I72_29700</name>
</gene>
<name>A0ABU6GCA9_9BACL</name>
<dbReference type="Pfam" id="PF26079">
    <property type="entry name" value="Baseplate_J_C"/>
    <property type="match status" value="1"/>
</dbReference>
<evidence type="ECO:0000259" key="2">
    <source>
        <dbReference type="Pfam" id="PF26078"/>
    </source>
</evidence>
<dbReference type="PANTHER" id="PTHR37829:SF3">
    <property type="entry name" value="PROTEIN JAYE-RELATED"/>
    <property type="match status" value="1"/>
</dbReference>
<dbReference type="InterPro" id="IPR052399">
    <property type="entry name" value="Phage_Baseplate_Assmbl_Protein"/>
</dbReference>
<evidence type="ECO:0000256" key="1">
    <source>
        <dbReference type="ARBA" id="ARBA00038087"/>
    </source>
</evidence>
<keyword evidence="5" id="KW-1185">Reference proteome</keyword>
<dbReference type="PANTHER" id="PTHR37829">
    <property type="entry name" value="PHAGE-LIKE ELEMENT PBSX PROTEIN XKDT"/>
    <property type="match status" value="1"/>
</dbReference>
<comment type="similarity">
    <text evidence="1">Belongs to the Mu gp47/PBSX XkdT family.</text>
</comment>
<evidence type="ECO:0000259" key="3">
    <source>
        <dbReference type="Pfam" id="PF26079"/>
    </source>
</evidence>
<protein>
    <submittedName>
        <fullName evidence="4">Baseplate J/gp47 family protein</fullName>
    </submittedName>
</protein>
<sequence>MFKTYDQILAELIADLKANSNITDETSGALSYTLLSVQARALRMVWFMLEQIINLFFVSSSKGSFLERRCAERGVLRKKGTSATGTVNFTRTSPAVVGTTLIKGTLLSTMDGSVNFTVNDDVTLPSGWTNIPAQVTSSSIGVSGNLVGATALQVVGAQVVGVQNVSVATGGLSGGTDTETDEALRTRYLYTIQNPQNGGTPADYVVWATEVQGVTYAISLPLNRGNGTIDVVITDGGIPSDALVSTVSDHIGTKRPVGAGYSVIKPIASPVNVTGSITADQGYTNDTLIPLVKQAIQNYLKTVPIGGVVRVTGLYKAAMSVKGVLDFTLTAPSANILLSSTWLATPGTLNVT</sequence>
<accession>A0ABU6GCA9</accession>
<dbReference type="RefSeq" id="WP_326075253.1">
    <property type="nucleotide sequence ID" value="NZ_JARLKY010000090.1"/>
</dbReference>
<feature type="domain" description="Baseplate J-like central" evidence="2">
    <location>
        <begin position="197"/>
        <end position="263"/>
    </location>
</feature>
<dbReference type="InterPro" id="IPR058531">
    <property type="entry name" value="Baseplate_J_M"/>
</dbReference>
<dbReference type="EMBL" id="JARLKY010000090">
    <property type="protein sequence ID" value="MEC0231280.1"/>
    <property type="molecule type" value="Genomic_DNA"/>
</dbReference>
<dbReference type="Proteomes" id="UP001338137">
    <property type="component" value="Unassembled WGS sequence"/>
</dbReference>
<organism evidence="4 5">
    <name type="scientific">Paenibacillus alba</name>
    <dbReference type="NCBI Taxonomy" id="1197127"/>
    <lineage>
        <taxon>Bacteria</taxon>
        <taxon>Bacillati</taxon>
        <taxon>Bacillota</taxon>
        <taxon>Bacilli</taxon>
        <taxon>Bacillales</taxon>
        <taxon>Paenibacillaceae</taxon>
        <taxon>Paenibacillus</taxon>
    </lineage>
</organism>
<reference evidence="4 5" key="1">
    <citation type="submission" date="2023-03" db="EMBL/GenBank/DDBJ databases">
        <title>Bacillus Genome Sequencing.</title>
        <authorList>
            <person name="Dunlap C."/>
        </authorList>
    </citation>
    <scope>NUCLEOTIDE SEQUENCE [LARGE SCALE GENOMIC DNA]</scope>
    <source>
        <strain evidence="4 5">BD-533</strain>
    </source>
</reference>
<proteinExistence type="inferred from homology"/>
<dbReference type="Pfam" id="PF26078">
    <property type="entry name" value="Baseplate_J_M"/>
    <property type="match status" value="1"/>
</dbReference>